<dbReference type="Proteomes" id="UP001205890">
    <property type="component" value="Unassembled WGS sequence"/>
</dbReference>
<name>A0ABT1L934_9HYPH</name>
<dbReference type="InterPro" id="IPR047817">
    <property type="entry name" value="ABC2_TM_bact-type"/>
</dbReference>
<keyword evidence="7 8" id="KW-0472">Membrane</keyword>
<comment type="similarity">
    <text evidence="2">Belongs to the ABC-2 integral membrane protein family.</text>
</comment>
<reference evidence="10 11" key="1">
    <citation type="submission" date="2022-07" db="EMBL/GenBank/DDBJ databases">
        <authorList>
            <person name="Li W.-J."/>
            <person name="Deng Q.-Q."/>
        </authorList>
    </citation>
    <scope>NUCLEOTIDE SEQUENCE [LARGE SCALE GENOMIC DNA]</scope>
    <source>
        <strain evidence="10 11">SYSU M60028</strain>
    </source>
</reference>
<dbReference type="Gene3D" id="3.40.1710.10">
    <property type="entry name" value="abc type-2 transporter like domain"/>
    <property type="match status" value="1"/>
</dbReference>
<feature type="transmembrane region" description="Helical" evidence="8">
    <location>
        <begin position="220"/>
        <end position="244"/>
    </location>
</feature>
<evidence type="ECO:0000256" key="3">
    <source>
        <dbReference type="ARBA" id="ARBA00022448"/>
    </source>
</evidence>
<keyword evidence="5 8" id="KW-0812">Transmembrane</keyword>
<dbReference type="Pfam" id="PF12698">
    <property type="entry name" value="ABC2_membrane_3"/>
    <property type="match status" value="1"/>
</dbReference>
<dbReference type="EMBL" id="JANCLU010000004">
    <property type="protein sequence ID" value="MCP8938005.1"/>
    <property type="molecule type" value="Genomic_DNA"/>
</dbReference>
<keyword evidence="6 8" id="KW-1133">Transmembrane helix</keyword>
<dbReference type="RefSeq" id="WP_254739491.1">
    <property type="nucleotide sequence ID" value="NZ_JANCLU010000004.1"/>
</dbReference>
<dbReference type="PANTHER" id="PTHR30294:SF47">
    <property type="entry name" value="INNER MEMBRANE TRANSPORT PERMEASE YHHJ"/>
    <property type="match status" value="1"/>
</dbReference>
<evidence type="ECO:0000256" key="2">
    <source>
        <dbReference type="ARBA" id="ARBA00007783"/>
    </source>
</evidence>
<proteinExistence type="inferred from homology"/>
<organism evidence="10 11">
    <name type="scientific">Alsobacter ponti</name>
    <dbReference type="NCBI Taxonomy" id="2962936"/>
    <lineage>
        <taxon>Bacteria</taxon>
        <taxon>Pseudomonadati</taxon>
        <taxon>Pseudomonadota</taxon>
        <taxon>Alphaproteobacteria</taxon>
        <taxon>Hyphomicrobiales</taxon>
        <taxon>Alsobacteraceae</taxon>
        <taxon>Alsobacter</taxon>
    </lineage>
</organism>
<feature type="transmembrane region" description="Helical" evidence="8">
    <location>
        <begin position="348"/>
        <end position="366"/>
    </location>
</feature>
<comment type="caution">
    <text evidence="10">The sequence shown here is derived from an EMBL/GenBank/DDBJ whole genome shotgun (WGS) entry which is preliminary data.</text>
</comment>
<sequence>MSRWFANVFRLGLKELASLRRDTVMTVLVVYAFSVAVYSVANGTRMDVHNASIAVVDLDRSMLSARIRDALRPPFFRTPVLIDGSELDAGMDRGAYTFVIQVPPRFEADLLAGRKPSLQINVDATAMTQALTGASYIQSIVAQECAAALGMDGLLTAALEPTSRALFNPNLEGVWFTAVMQVIENVTILSIVLVGAAVVREREHGTIEHLLVMPLRPSEIAAAKIWANGAVILLAAVLSLHLVVRLALGVPIPGSTALFTAGATIYLFAVTSLGVLIATVARSMPQLGLLAIPIFVVMNLLSGATTPLETMPQALQWIMQLSPSTHFVAFAQAILYRGAGIDIVWPQMLLMAGIGALFLGVALARFRSMLEAQS</sequence>
<protein>
    <submittedName>
        <fullName evidence="10">ABC transporter permease</fullName>
    </submittedName>
</protein>
<evidence type="ECO:0000313" key="11">
    <source>
        <dbReference type="Proteomes" id="UP001205890"/>
    </source>
</evidence>
<dbReference type="InterPro" id="IPR051449">
    <property type="entry name" value="ABC-2_transporter_component"/>
</dbReference>
<evidence type="ECO:0000256" key="7">
    <source>
        <dbReference type="ARBA" id="ARBA00023136"/>
    </source>
</evidence>
<keyword evidence="4" id="KW-1003">Cell membrane</keyword>
<dbReference type="PANTHER" id="PTHR30294">
    <property type="entry name" value="MEMBRANE COMPONENT OF ABC TRANSPORTER YHHJ-RELATED"/>
    <property type="match status" value="1"/>
</dbReference>
<dbReference type="PROSITE" id="PS51012">
    <property type="entry name" value="ABC_TM2"/>
    <property type="match status" value="1"/>
</dbReference>
<comment type="subcellular location">
    <subcellularLocation>
        <location evidence="1">Cell membrane</location>
        <topology evidence="1">Multi-pass membrane protein</topology>
    </subcellularLocation>
</comment>
<keyword evidence="11" id="KW-1185">Reference proteome</keyword>
<evidence type="ECO:0000256" key="4">
    <source>
        <dbReference type="ARBA" id="ARBA00022475"/>
    </source>
</evidence>
<evidence type="ECO:0000259" key="9">
    <source>
        <dbReference type="PROSITE" id="PS51012"/>
    </source>
</evidence>
<evidence type="ECO:0000256" key="6">
    <source>
        <dbReference type="ARBA" id="ARBA00022989"/>
    </source>
</evidence>
<feature type="transmembrane region" description="Helical" evidence="8">
    <location>
        <begin position="23"/>
        <end position="41"/>
    </location>
</feature>
<feature type="domain" description="ABC transmembrane type-2" evidence="9">
    <location>
        <begin position="139"/>
        <end position="369"/>
    </location>
</feature>
<evidence type="ECO:0000256" key="1">
    <source>
        <dbReference type="ARBA" id="ARBA00004651"/>
    </source>
</evidence>
<feature type="transmembrane region" description="Helical" evidence="8">
    <location>
        <begin position="287"/>
        <end position="305"/>
    </location>
</feature>
<evidence type="ECO:0000256" key="8">
    <source>
        <dbReference type="SAM" id="Phobius"/>
    </source>
</evidence>
<evidence type="ECO:0000313" key="10">
    <source>
        <dbReference type="EMBL" id="MCP8938005.1"/>
    </source>
</evidence>
<dbReference type="InterPro" id="IPR013525">
    <property type="entry name" value="ABC2_TM"/>
</dbReference>
<keyword evidence="3" id="KW-0813">Transport</keyword>
<evidence type="ECO:0000256" key="5">
    <source>
        <dbReference type="ARBA" id="ARBA00022692"/>
    </source>
</evidence>
<accession>A0ABT1L934</accession>
<gene>
    <name evidence="10" type="ORF">NK718_05710</name>
</gene>
<feature type="transmembrane region" description="Helical" evidence="8">
    <location>
        <begin position="256"/>
        <end position="280"/>
    </location>
</feature>